<proteinExistence type="predicted"/>
<sequence length="172" mass="19355">MDFMHKVLSLIFLLACVSCETKQPVDRDLTLESRIIDNANILTRNEKDSIFSLIKKLDLQIGSQIAIITIDSLYGEKIEAFSIDMADSLRLGGPIYNDGILITIAFKDRMARIEVGTGLENIIKDEIAAEIIREELAPKFREKNYGQGLFLVVEKISGLIRDNSQRIGQKPE</sequence>
<evidence type="ECO:0000259" key="1">
    <source>
        <dbReference type="Pfam" id="PF04536"/>
    </source>
</evidence>
<evidence type="ECO:0000313" key="2">
    <source>
        <dbReference type="EMBL" id="MBT1696189.1"/>
    </source>
</evidence>
<dbReference type="EMBL" id="JAHESF010000003">
    <property type="protein sequence ID" value="MBT1696189.1"/>
    <property type="molecule type" value="Genomic_DNA"/>
</dbReference>
<comment type="caution">
    <text evidence="2">The sequence shown here is derived from an EMBL/GenBank/DDBJ whole genome shotgun (WGS) entry which is preliminary data.</text>
</comment>
<gene>
    <name evidence="2" type="ORF">KK083_04845</name>
</gene>
<dbReference type="Gene3D" id="3.10.310.50">
    <property type="match status" value="1"/>
</dbReference>
<dbReference type="RefSeq" id="WP_254161255.1">
    <property type="nucleotide sequence ID" value="NZ_JAHESF010000003.1"/>
</dbReference>
<feature type="domain" description="TPM" evidence="1">
    <location>
        <begin position="35"/>
        <end position="157"/>
    </location>
</feature>
<evidence type="ECO:0000313" key="3">
    <source>
        <dbReference type="Proteomes" id="UP001319200"/>
    </source>
</evidence>
<dbReference type="Pfam" id="PF04536">
    <property type="entry name" value="TPM_phosphatase"/>
    <property type="match status" value="1"/>
</dbReference>
<dbReference type="Proteomes" id="UP001319200">
    <property type="component" value="Unassembled WGS sequence"/>
</dbReference>
<reference evidence="2 3" key="1">
    <citation type="submission" date="2021-05" db="EMBL/GenBank/DDBJ databases">
        <title>A Polyphasic approach of four new species of the genus Ohtaekwangia: Ohtaekwangia histidinii sp. nov., Ohtaekwangia cretensis sp. nov., Ohtaekwangia indiensis sp. nov., Ohtaekwangia reichenbachii sp. nov. from diverse environment.</title>
        <authorList>
            <person name="Octaviana S."/>
        </authorList>
    </citation>
    <scope>NUCLEOTIDE SEQUENCE [LARGE SCALE GENOMIC DNA]</scope>
    <source>
        <strain evidence="2 3">PWU4</strain>
    </source>
</reference>
<accession>A0AAP2GHL4</accession>
<dbReference type="InterPro" id="IPR007621">
    <property type="entry name" value="TPM_dom"/>
</dbReference>
<protein>
    <submittedName>
        <fullName evidence="2">TPM domain-containing protein</fullName>
    </submittedName>
</protein>
<dbReference type="PANTHER" id="PTHR30373:SF2">
    <property type="entry name" value="UPF0603 PROTEIN YGCG"/>
    <property type="match status" value="1"/>
</dbReference>
<dbReference type="AlphaFoldDB" id="A0AAP2GHL4"/>
<organism evidence="2 3">
    <name type="scientific">Chryseosolibacter histidini</name>
    <dbReference type="NCBI Taxonomy" id="2782349"/>
    <lineage>
        <taxon>Bacteria</taxon>
        <taxon>Pseudomonadati</taxon>
        <taxon>Bacteroidota</taxon>
        <taxon>Cytophagia</taxon>
        <taxon>Cytophagales</taxon>
        <taxon>Chryseotaleaceae</taxon>
        <taxon>Chryseosolibacter</taxon>
    </lineage>
</organism>
<dbReference type="PANTHER" id="PTHR30373">
    <property type="entry name" value="UPF0603 PROTEIN YGCG"/>
    <property type="match status" value="1"/>
</dbReference>
<name>A0AAP2GHL4_9BACT</name>
<keyword evidence="3" id="KW-1185">Reference proteome</keyword>